<keyword evidence="3" id="KW-0862">Zinc</keyword>
<dbReference type="InterPro" id="IPR001965">
    <property type="entry name" value="Znf_PHD"/>
</dbReference>
<organism evidence="6 7">
    <name type="scientific">Perca fluviatilis</name>
    <name type="common">European perch</name>
    <dbReference type="NCBI Taxonomy" id="8168"/>
    <lineage>
        <taxon>Eukaryota</taxon>
        <taxon>Metazoa</taxon>
        <taxon>Chordata</taxon>
        <taxon>Craniata</taxon>
        <taxon>Vertebrata</taxon>
        <taxon>Euteleostomi</taxon>
        <taxon>Actinopterygii</taxon>
        <taxon>Neopterygii</taxon>
        <taxon>Teleostei</taxon>
        <taxon>Neoteleostei</taxon>
        <taxon>Acanthomorphata</taxon>
        <taxon>Eupercaria</taxon>
        <taxon>Perciformes</taxon>
        <taxon>Percoidei</taxon>
        <taxon>Percidae</taxon>
        <taxon>Percinae</taxon>
        <taxon>Perca</taxon>
    </lineage>
</organism>
<dbReference type="SMART" id="SM00249">
    <property type="entry name" value="PHD"/>
    <property type="match status" value="1"/>
</dbReference>
<evidence type="ECO:0000256" key="3">
    <source>
        <dbReference type="ARBA" id="ARBA00022833"/>
    </source>
</evidence>
<dbReference type="AlphaFoldDB" id="A0A6A5EYI7"/>
<dbReference type="InterPro" id="IPR011011">
    <property type="entry name" value="Znf_FYVE_PHD"/>
</dbReference>
<keyword evidence="2 4" id="KW-0863">Zinc-finger</keyword>
<sequence>MITSCTWQDAGVEAIVYLLREFHEDAVFDTESNCAMCATTKPPSHGPSITDWIQCDSCCWWFHAQCLEMDTAELDAVKTDDWDCYLCRK</sequence>
<dbReference type="PROSITE" id="PS01359">
    <property type="entry name" value="ZF_PHD_1"/>
    <property type="match status" value="1"/>
</dbReference>
<evidence type="ECO:0000313" key="6">
    <source>
        <dbReference type="EMBL" id="KAF1381253.1"/>
    </source>
</evidence>
<keyword evidence="1" id="KW-0479">Metal-binding</keyword>
<dbReference type="Gene3D" id="3.30.40.10">
    <property type="entry name" value="Zinc/RING finger domain, C3HC4 (zinc finger)"/>
    <property type="match status" value="1"/>
</dbReference>
<evidence type="ECO:0000313" key="7">
    <source>
        <dbReference type="Proteomes" id="UP000465112"/>
    </source>
</evidence>
<accession>A0A6A5EYI7</accession>
<protein>
    <recommendedName>
        <fullName evidence="5">PHD-type domain-containing protein</fullName>
    </recommendedName>
</protein>
<dbReference type="InterPro" id="IPR019787">
    <property type="entry name" value="Znf_PHD-finger"/>
</dbReference>
<gene>
    <name evidence="6" type="ORF">PFLUV_G00151710</name>
</gene>
<dbReference type="PROSITE" id="PS50016">
    <property type="entry name" value="ZF_PHD_2"/>
    <property type="match status" value="1"/>
</dbReference>
<proteinExistence type="predicted"/>
<keyword evidence="7" id="KW-1185">Reference proteome</keyword>
<dbReference type="Proteomes" id="UP000465112">
    <property type="component" value="Chromosome 13"/>
</dbReference>
<evidence type="ECO:0000259" key="5">
    <source>
        <dbReference type="PROSITE" id="PS50016"/>
    </source>
</evidence>
<dbReference type="InterPro" id="IPR013083">
    <property type="entry name" value="Znf_RING/FYVE/PHD"/>
</dbReference>
<evidence type="ECO:0000256" key="2">
    <source>
        <dbReference type="ARBA" id="ARBA00022771"/>
    </source>
</evidence>
<evidence type="ECO:0000256" key="1">
    <source>
        <dbReference type="ARBA" id="ARBA00022723"/>
    </source>
</evidence>
<dbReference type="SUPFAM" id="SSF57903">
    <property type="entry name" value="FYVE/PHD zinc finger"/>
    <property type="match status" value="1"/>
</dbReference>
<feature type="domain" description="PHD-type" evidence="5">
    <location>
        <begin position="31"/>
        <end position="89"/>
    </location>
</feature>
<evidence type="ECO:0000256" key="4">
    <source>
        <dbReference type="PROSITE-ProRule" id="PRU00146"/>
    </source>
</evidence>
<dbReference type="GO" id="GO:0008270">
    <property type="term" value="F:zinc ion binding"/>
    <property type="evidence" value="ECO:0007669"/>
    <property type="project" value="UniProtKB-KW"/>
</dbReference>
<comment type="caution">
    <text evidence="6">The sequence shown here is derived from an EMBL/GenBank/DDBJ whole genome shotgun (WGS) entry which is preliminary data.</text>
</comment>
<dbReference type="EMBL" id="VHII01000013">
    <property type="protein sequence ID" value="KAF1381253.1"/>
    <property type="molecule type" value="Genomic_DNA"/>
</dbReference>
<name>A0A6A5EYI7_PERFL</name>
<dbReference type="Pfam" id="PF00628">
    <property type="entry name" value="PHD"/>
    <property type="match status" value="1"/>
</dbReference>
<dbReference type="InterPro" id="IPR019786">
    <property type="entry name" value="Zinc_finger_PHD-type_CS"/>
</dbReference>
<reference evidence="6 7" key="1">
    <citation type="submission" date="2019-06" db="EMBL/GenBank/DDBJ databases">
        <title>A chromosome-scale genome assembly of the European perch, Perca fluviatilis.</title>
        <authorList>
            <person name="Roques C."/>
            <person name="Zahm M."/>
            <person name="Cabau C."/>
            <person name="Klopp C."/>
            <person name="Bouchez O."/>
            <person name="Donnadieu C."/>
            <person name="Kuhl H."/>
            <person name="Gislard M."/>
            <person name="Guendouz S."/>
            <person name="Journot L."/>
            <person name="Haffray P."/>
            <person name="Bestin A."/>
            <person name="Morvezen R."/>
            <person name="Feron R."/>
            <person name="Wen M."/>
            <person name="Jouanno E."/>
            <person name="Herpin A."/>
            <person name="Schartl M."/>
            <person name="Postlethwait J."/>
            <person name="Schaerlinger B."/>
            <person name="Chardard D."/>
            <person name="Lecocq T."/>
            <person name="Poncet C."/>
            <person name="Jaffrelo L."/>
            <person name="Lampietro C."/>
            <person name="Guiguen Y."/>
        </authorList>
    </citation>
    <scope>NUCLEOTIDE SEQUENCE [LARGE SCALE GENOMIC DNA]</scope>
    <source>
        <tissue evidence="6">Blood</tissue>
    </source>
</reference>